<sequence>MFRIRTNVKEVGLLEAITRYIATFKQMEVVTREEAIDGLSVVLNESGYVKETFLSAVLEREKVHPTGLPAAVGVAIPHTDTEHVLKPALAVGVLENPVPFQVMGNPEENVEVKIVFLLAMKEPQAQLDLLQKLMGLLQNEELLIQLSKSENLEQAKKIFSTIPIGE</sequence>
<protein>
    <submittedName>
        <fullName evidence="2">PTS sugar transporter subunit IIA</fullName>
    </submittedName>
</protein>
<dbReference type="Gene3D" id="3.40.930.10">
    <property type="entry name" value="Mannitol-specific EII, Chain A"/>
    <property type="match status" value="1"/>
</dbReference>
<proteinExistence type="predicted"/>
<dbReference type="CDD" id="cd00211">
    <property type="entry name" value="PTS_IIA_fru"/>
    <property type="match status" value="1"/>
</dbReference>
<dbReference type="PROSITE" id="PS51094">
    <property type="entry name" value="PTS_EIIA_TYPE_2"/>
    <property type="match status" value="1"/>
</dbReference>
<dbReference type="PANTHER" id="PTHR47738">
    <property type="entry name" value="PTS SYSTEM FRUCTOSE-LIKE EIIA COMPONENT-RELATED"/>
    <property type="match status" value="1"/>
</dbReference>
<keyword evidence="2" id="KW-0762">Sugar transport</keyword>
<evidence type="ECO:0000313" key="2">
    <source>
        <dbReference type="EMBL" id="TLS38715.1"/>
    </source>
</evidence>
<dbReference type="PANTHER" id="PTHR47738:SF3">
    <property type="entry name" value="PHOSPHOTRANSFERASE SYSTEM MANNITOL_FRUCTOSE-SPECIFIC IIA DOMAIN CONTAINING PROTEIN"/>
    <property type="match status" value="1"/>
</dbReference>
<name>A0A5R9FGP9_9BACL</name>
<keyword evidence="2" id="KW-0813">Transport</keyword>
<dbReference type="InterPro" id="IPR002178">
    <property type="entry name" value="PTS_EIIA_type-2_dom"/>
</dbReference>
<evidence type="ECO:0000313" key="3">
    <source>
        <dbReference type="Proteomes" id="UP000308230"/>
    </source>
</evidence>
<organism evidence="2 3">
    <name type="scientific">Exobacillus caeni</name>
    <dbReference type="NCBI Taxonomy" id="2574798"/>
    <lineage>
        <taxon>Bacteria</taxon>
        <taxon>Bacillati</taxon>
        <taxon>Bacillota</taxon>
        <taxon>Bacilli</taxon>
        <taxon>Bacillales</taxon>
        <taxon>Guptibacillaceae</taxon>
        <taxon>Exobacillus</taxon>
    </lineage>
</organism>
<dbReference type="Pfam" id="PF00359">
    <property type="entry name" value="PTS_EIIA_2"/>
    <property type="match status" value="1"/>
</dbReference>
<dbReference type="EMBL" id="SWLG01000002">
    <property type="protein sequence ID" value="TLS38715.1"/>
    <property type="molecule type" value="Genomic_DNA"/>
</dbReference>
<feature type="domain" description="PTS EIIA type-2" evidence="1">
    <location>
        <begin position="15"/>
        <end position="162"/>
    </location>
</feature>
<dbReference type="InterPro" id="IPR016152">
    <property type="entry name" value="PTrfase/Anion_transptr"/>
</dbReference>
<accession>A0A5R9FGP9</accession>
<dbReference type="SUPFAM" id="SSF55804">
    <property type="entry name" value="Phoshotransferase/anion transport protein"/>
    <property type="match status" value="1"/>
</dbReference>
<reference evidence="2 3" key="1">
    <citation type="submission" date="2019-04" db="EMBL/GenBank/DDBJ databases">
        <title>Bacillus caeni sp. nov., a bacterium isolated from mangrove sediment.</title>
        <authorList>
            <person name="Huang H."/>
            <person name="Mo K."/>
            <person name="Hu Y."/>
        </authorList>
    </citation>
    <scope>NUCLEOTIDE SEQUENCE [LARGE SCALE GENOMIC DNA]</scope>
    <source>
        <strain evidence="2 3">HB172195</strain>
    </source>
</reference>
<dbReference type="InterPro" id="IPR051541">
    <property type="entry name" value="PTS_SugarTrans_NitroReg"/>
</dbReference>
<gene>
    <name evidence="2" type="ORF">FCL54_04235</name>
</gene>
<keyword evidence="3" id="KW-1185">Reference proteome</keyword>
<evidence type="ECO:0000259" key="1">
    <source>
        <dbReference type="PROSITE" id="PS51094"/>
    </source>
</evidence>
<dbReference type="Proteomes" id="UP000308230">
    <property type="component" value="Unassembled WGS sequence"/>
</dbReference>
<dbReference type="AlphaFoldDB" id="A0A5R9FGP9"/>
<comment type="caution">
    <text evidence="2">The sequence shown here is derived from an EMBL/GenBank/DDBJ whole genome shotgun (WGS) entry which is preliminary data.</text>
</comment>
<dbReference type="OrthoDB" id="370976at2"/>